<dbReference type="InterPro" id="IPR055178">
    <property type="entry name" value="RsdA/BaiN/AoA(So)-like_dom"/>
</dbReference>
<dbReference type="AlphaFoldDB" id="A0A430A252"/>
<feature type="domain" description="RsdA/BaiN/AoA(So)-like Rossmann fold-like" evidence="4">
    <location>
        <begin position="5"/>
        <end position="413"/>
    </location>
</feature>
<accession>A0A430A252</accession>
<dbReference type="Gene3D" id="3.50.50.60">
    <property type="entry name" value="FAD/NAD(P)-binding domain"/>
    <property type="match status" value="1"/>
</dbReference>
<evidence type="ECO:0000259" key="5">
    <source>
        <dbReference type="Pfam" id="PF22780"/>
    </source>
</evidence>
<dbReference type="Pfam" id="PF03486">
    <property type="entry name" value="HI0933_like"/>
    <property type="match status" value="1"/>
</dbReference>
<dbReference type="Pfam" id="PF22780">
    <property type="entry name" value="HI0933_like_1st"/>
    <property type="match status" value="1"/>
</dbReference>
<comment type="caution">
    <text evidence="6">The sequence shown here is derived from an EMBL/GenBank/DDBJ whole genome shotgun (WGS) entry which is preliminary data.</text>
</comment>
<proteinExistence type="predicted"/>
<evidence type="ECO:0000256" key="2">
    <source>
        <dbReference type="ARBA" id="ARBA00022630"/>
    </source>
</evidence>
<keyword evidence="2" id="KW-0285">Flavoprotein</keyword>
<dbReference type="InterPro" id="IPR004792">
    <property type="entry name" value="BaiN-like"/>
</dbReference>
<dbReference type="PRINTS" id="PR00411">
    <property type="entry name" value="PNDRDTASEI"/>
</dbReference>
<organism evidence="6 7">
    <name type="scientific">Vagococcus vulneris</name>
    <dbReference type="NCBI Taxonomy" id="1977869"/>
    <lineage>
        <taxon>Bacteria</taxon>
        <taxon>Bacillati</taxon>
        <taxon>Bacillota</taxon>
        <taxon>Bacilli</taxon>
        <taxon>Lactobacillales</taxon>
        <taxon>Enterococcaceae</taxon>
        <taxon>Vagococcus</taxon>
    </lineage>
</organism>
<evidence type="ECO:0000256" key="3">
    <source>
        <dbReference type="ARBA" id="ARBA00022827"/>
    </source>
</evidence>
<evidence type="ECO:0000259" key="4">
    <source>
        <dbReference type="Pfam" id="PF03486"/>
    </source>
</evidence>
<protein>
    <submittedName>
        <fullName evidence="6">Aminoacetone oxidase family FAD-binding enzyme</fullName>
    </submittedName>
</protein>
<name>A0A430A252_9ENTE</name>
<feature type="domain" description="RsdA/BaiN/AoA(So)-like insert" evidence="5">
    <location>
        <begin position="193"/>
        <end position="360"/>
    </location>
</feature>
<dbReference type="PANTHER" id="PTHR42887:SF2">
    <property type="entry name" value="OS12G0638800 PROTEIN"/>
    <property type="match status" value="1"/>
</dbReference>
<comment type="cofactor">
    <cofactor evidence="1">
        <name>FAD</name>
        <dbReference type="ChEBI" id="CHEBI:57692"/>
    </cofactor>
</comment>
<keyword evidence="3" id="KW-0274">FAD</keyword>
<dbReference type="SUPFAM" id="SSF51905">
    <property type="entry name" value="FAD/NAD(P)-binding domain"/>
    <property type="match status" value="1"/>
</dbReference>
<dbReference type="Gene3D" id="2.40.30.10">
    <property type="entry name" value="Translation factors"/>
    <property type="match status" value="1"/>
</dbReference>
<dbReference type="Proteomes" id="UP000287857">
    <property type="component" value="Unassembled WGS sequence"/>
</dbReference>
<reference evidence="6 7" key="1">
    <citation type="submission" date="2017-05" db="EMBL/GenBank/DDBJ databases">
        <title>Vagococcus spp. assemblies.</title>
        <authorList>
            <person name="Gulvik C.A."/>
        </authorList>
    </citation>
    <scope>NUCLEOTIDE SEQUENCE [LARGE SCALE GENOMIC DNA]</scope>
    <source>
        <strain evidence="6 7">SS1995</strain>
    </source>
</reference>
<dbReference type="InterPro" id="IPR057661">
    <property type="entry name" value="RsdA/BaiN/AoA(So)_Rossmann"/>
</dbReference>
<evidence type="ECO:0000313" key="7">
    <source>
        <dbReference type="Proteomes" id="UP000287857"/>
    </source>
</evidence>
<gene>
    <name evidence="6" type="ORF">CBF37_00450</name>
</gene>
<dbReference type="NCBIfam" id="TIGR00275">
    <property type="entry name" value="aminoacetone oxidase family FAD-binding enzyme"/>
    <property type="match status" value="1"/>
</dbReference>
<dbReference type="OrthoDB" id="9773233at2"/>
<keyword evidence="7" id="KW-1185">Reference proteome</keyword>
<dbReference type="Gene3D" id="1.10.8.260">
    <property type="entry name" value="HI0933 insert domain-like"/>
    <property type="match status" value="1"/>
</dbReference>
<evidence type="ECO:0000256" key="1">
    <source>
        <dbReference type="ARBA" id="ARBA00001974"/>
    </source>
</evidence>
<dbReference type="SUPFAM" id="SSF160996">
    <property type="entry name" value="HI0933 insert domain-like"/>
    <property type="match status" value="1"/>
</dbReference>
<sequence length="425" mass="46748">MTMFDVIIVGAGTSGLMAAAAAAEKGAKVAVIDKNKRPGKKLRLTGGGRCNVTNNRPPEDIISFIPGNGKFLYSAFSQFNNYDIMNFFESNHIPLKEEDHGRMFPVANTSKAIVDGLVQHALKLGVTFILGTEVKKINTNNKQISAVEIDDGNLLNTHCLILATGGKTYQYTGSTGDGYKLAKQLGHTVTPLYPTESPIKSDEPFIKNKRLQGLALRNIRLSVLNEKGKPIVTHQMDMLFTHFGVSGPAALRCSMFINQQLAKGNKKVDMSLDSLPSQTENHLIHLIHSIQKDTPKKAIKNALKPILPERFLEFLLEQVSIDDSLPINQLTEQQIEDFVKLIKNFHFKVYDTYPLDKSFVTGGGINLKEVTPKTMESKLINGLFFAGELLDINGYTGGYNITAAFVTGHTAGVHAATISSYFNYQ</sequence>
<dbReference type="InterPro" id="IPR036188">
    <property type="entry name" value="FAD/NAD-bd_sf"/>
</dbReference>
<dbReference type="RefSeq" id="WP_125982843.1">
    <property type="nucleotide sequence ID" value="NZ_NGJS01000001.1"/>
</dbReference>
<evidence type="ECO:0000313" key="6">
    <source>
        <dbReference type="EMBL" id="RSU00518.1"/>
    </source>
</evidence>
<dbReference type="EMBL" id="NGJS01000001">
    <property type="protein sequence ID" value="RSU00518.1"/>
    <property type="molecule type" value="Genomic_DNA"/>
</dbReference>
<dbReference type="InterPro" id="IPR023166">
    <property type="entry name" value="BaiN-like_dom_sf"/>
</dbReference>
<dbReference type="PANTHER" id="PTHR42887">
    <property type="entry name" value="OS12G0638800 PROTEIN"/>
    <property type="match status" value="1"/>
</dbReference>